<reference evidence="3" key="1">
    <citation type="submission" date="2012-12" db="EMBL/GenBank/DDBJ databases">
        <authorList>
            <person name="Hellsten U."/>
            <person name="Grimwood J."/>
            <person name="Chapman J.A."/>
            <person name="Shapiro H."/>
            <person name="Aerts A."/>
            <person name="Otillar R.P."/>
            <person name="Terry A.Y."/>
            <person name="Boore J.L."/>
            <person name="Simakov O."/>
            <person name="Marletaz F."/>
            <person name="Cho S.-J."/>
            <person name="Edsinger-Gonzales E."/>
            <person name="Havlak P."/>
            <person name="Kuo D.-H."/>
            <person name="Larsson T."/>
            <person name="Lv J."/>
            <person name="Arendt D."/>
            <person name="Savage R."/>
            <person name="Osoegawa K."/>
            <person name="de Jong P."/>
            <person name="Lindberg D.R."/>
            <person name="Seaver E.C."/>
            <person name="Weisblat D.A."/>
            <person name="Putnam N.H."/>
            <person name="Grigoriev I.V."/>
            <person name="Rokhsar D.S."/>
        </authorList>
    </citation>
    <scope>NUCLEOTIDE SEQUENCE</scope>
    <source>
        <strain evidence="3">I ESC-2004</strain>
    </source>
</reference>
<dbReference type="EMBL" id="AMQN01015561">
    <property type="status" value="NOT_ANNOTATED_CDS"/>
    <property type="molecule type" value="Genomic_DNA"/>
</dbReference>
<protein>
    <submittedName>
        <fullName evidence="1 2">Uncharacterized protein</fullName>
    </submittedName>
</protein>
<dbReference type="OrthoDB" id="6162106at2759"/>
<sequence>MFTNGRQNVLWTMWSCRDTSTEGCVCEMVTDCPSSGHWTRFRINKCFHLAKTSDEVNYFHAQGLCQQQYPNDCQLSWQAADNSTRSCYIYTGERKQCGLTQTVKESTACMDNEKYGVLDAEYIGAQIIGYR</sequence>
<gene>
    <name evidence="1" type="ORF">CAPTEDRAFT_187778</name>
</gene>
<accession>R7T4Q5</accession>
<dbReference type="AlphaFoldDB" id="R7T4Q5"/>
<evidence type="ECO:0000313" key="1">
    <source>
        <dbReference type="EMBL" id="ELT88057.1"/>
    </source>
</evidence>
<dbReference type="EMBL" id="KB312016">
    <property type="protein sequence ID" value="ELT88057.1"/>
    <property type="molecule type" value="Genomic_DNA"/>
</dbReference>
<dbReference type="HOGENOM" id="CLU_1929580_0_0_1"/>
<organism evidence="1">
    <name type="scientific">Capitella teleta</name>
    <name type="common">Polychaete worm</name>
    <dbReference type="NCBI Taxonomy" id="283909"/>
    <lineage>
        <taxon>Eukaryota</taxon>
        <taxon>Metazoa</taxon>
        <taxon>Spiralia</taxon>
        <taxon>Lophotrochozoa</taxon>
        <taxon>Annelida</taxon>
        <taxon>Polychaeta</taxon>
        <taxon>Sedentaria</taxon>
        <taxon>Scolecida</taxon>
        <taxon>Capitellidae</taxon>
        <taxon>Capitella</taxon>
    </lineage>
</organism>
<name>R7T4Q5_CAPTE</name>
<keyword evidence="3" id="KW-1185">Reference proteome</keyword>
<reference evidence="2" key="3">
    <citation type="submission" date="2015-06" db="UniProtKB">
        <authorList>
            <consortium name="EnsemblMetazoa"/>
        </authorList>
    </citation>
    <scope>IDENTIFICATION</scope>
</reference>
<evidence type="ECO:0000313" key="2">
    <source>
        <dbReference type="EnsemblMetazoa" id="CapteP187778"/>
    </source>
</evidence>
<dbReference type="Proteomes" id="UP000014760">
    <property type="component" value="Unassembled WGS sequence"/>
</dbReference>
<reference evidence="1 3" key="2">
    <citation type="journal article" date="2013" name="Nature">
        <title>Insights into bilaterian evolution from three spiralian genomes.</title>
        <authorList>
            <person name="Simakov O."/>
            <person name="Marletaz F."/>
            <person name="Cho S.J."/>
            <person name="Edsinger-Gonzales E."/>
            <person name="Havlak P."/>
            <person name="Hellsten U."/>
            <person name="Kuo D.H."/>
            <person name="Larsson T."/>
            <person name="Lv J."/>
            <person name="Arendt D."/>
            <person name="Savage R."/>
            <person name="Osoegawa K."/>
            <person name="de Jong P."/>
            <person name="Grimwood J."/>
            <person name="Chapman J.A."/>
            <person name="Shapiro H."/>
            <person name="Aerts A."/>
            <person name="Otillar R.P."/>
            <person name="Terry A.Y."/>
            <person name="Boore J.L."/>
            <person name="Grigoriev I.V."/>
            <person name="Lindberg D.R."/>
            <person name="Seaver E.C."/>
            <person name="Weisblat D.A."/>
            <person name="Putnam N.H."/>
            <person name="Rokhsar D.S."/>
        </authorList>
    </citation>
    <scope>NUCLEOTIDE SEQUENCE</scope>
    <source>
        <strain evidence="1 3">I ESC-2004</strain>
    </source>
</reference>
<evidence type="ECO:0000313" key="3">
    <source>
        <dbReference type="Proteomes" id="UP000014760"/>
    </source>
</evidence>
<dbReference type="EnsemblMetazoa" id="CapteT187778">
    <property type="protein sequence ID" value="CapteP187778"/>
    <property type="gene ID" value="CapteG187778"/>
</dbReference>
<proteinExistence type="predicted"/>